<evidence type="ECO:0008006" key="7">
    <source>
        <dbReference type="Google" id="ProtNLM"/>
    </source>
</evidence>
<dbReference type="NCBIfam" id="TIGR00756">
    <property type="entry name" value="PPR"/>
    <property type="match status" value="1"/>
</dbReference>
<feature type="repeat" description="PPR" evidence="3">
    <location>
        <begin position="524"/>
        <end position="558"/>
    </location>
</feature>
<proteinExistence type="predicted"/>
<dbReference type="Pfam" id="PF13041">
    <property type="entry name" value="PPR_2"/>
    <property type="match status" value="1"/>
</dbReference>
<dbReference type="InterPro" id="IPR002885">
    <property type="entry name" value="PPR_rpt"/>
</dbReference>
<feature type="repeat" description="PPR" evidence="3">
    <location>
        <begin position="489"/>
        <end position="523"/>
    </location>
</feature>
<evidence type="ECO:0000256" key="2">
    <source>
        <dbReference type="ARBA" id="ARBA00022946"/>
    </source>
</evidence>
<evidence type="ECO:0000313" key="6">
    <source>
        <dbReference type="Proteomes" id="UP000604825"/>
    </source>
</evidence>
<accession>A0A811MGF9</accession>
<dbReference type="Proteomes" id="UP000604825">
    <property type="component" value="Unassembled WGS sequence"/>
</dbReference>
<keyword evidence="6" id="KW-1185">Reference proteome</keyword>
<evidence type="ECO:0000256" key="4">
    <source>
        <dbReference type="SAM" id="MobiDB-lite"/>
    </source>
</evidence>
<gene>
    <name evidence="5" type="ORF">NCGR_LOCUS2403</name>
</gene>
<dbReference type="InterPro" id="IPR011990">
    <property type="entry name" value="TPR-like_helical_dom_sf"/>
</dbReference>
<protein>
    <recommendedName>
        <fullName evidence="7">Pentatricopeptide repeat-containing protein</fullName>
    </recommendedName>
</protein>
<keyword evidence="2" id="KW-0809">Transit peptide</keyword>
<feature type="region of interest" description="Disordered" evidence="4">
    <location>
        <begin position="161"/>
        <end position="207"/>
    </location>
</feature>
<name>A0A811MGF9_9POAL</name>
<sequence>MQYEAINSPWKKPTRPSPTQPRIRPAIGKFDIRSSAYTRSRGSTPPPTIAFGARVSCRRRFLHPPQSCPRPQRSRHQSPGGQAQAPDGCGSSALQRRLGTPQRLRADPITPQPCSGLFTADAPSDGRPYAGELAAPGSACHLPRTGEAQSRGFCSHGSFPSASRISCSSELSDTDRGPAKEMEESEFSDETYAVNGAEEDDETEDLIWSKEEIDAISALFDRPMRQKPLKPPNPARQRALPLPLPHKTRLPAAPAPKQNVRLAARAGLSSRASFSDQVRKNPEFLIGIAREIAALPPEHDVSTVLDRWARFLRKGSLSLTIRELGHMGLPERALQTLCWAQRQKAVPLFPDDRVLASAIEVLARFDQLKVESALEQCVPTASRAVLEAMASGFIRAGKVDRVRRVLELARINNRTLHPSIYVKLMLEATRTPEGYGLAAALVDELGEKPDLELRLQDCTAVMKVCIKLRRYAAVESLFSWFRESSGSPTVVMYTTVIHSRCRDGRHREALSLVWEMEQAGCLLDLPAYRVIVKLCVALQDPERALRYLSRMKEAGFIPTSDMYDSLIEGYLADGRLAKCRQLIRDAESAGVKLDRRLLSRLSEIGGRHP</sequence>
<keyword evidence="1" id="KW-0677">Repeat</keyword>
<feature type="region of interest" description="Disordered" evidence="4">
    <location>
        <begin position="62"/>
        <end position="131"/>
    </location>
</feature>
<dbReference type="PANTHER" id="PTHR47930:SF2">
    <property type="entry name" value="PENTATRICOPEPTIDE REPEAT PROTEIN (AFU_ORTHOLOGUE AFUA_8G04250)"/>
    <property type="match status" value="1"/>
</dbReference>
<organism evidence="5 6">
    <name type="scientific">Miscanthus lutarioriparius</name>
    <dbReference type="NCBI Taxonomy" id="422564"/>
    <lineage>
        <taxon>Eukaryota</taxon>
        <taxon>Viridiplantae</taxon>
        <taxon>Streptophyta</taxon>
        <taxon>Embryophyta</taxon>
        <taxon>Tracheophyta</taxon>
        <taxon>Spermatophyta</taxon>
        <taxon>Magnoliopsida</taxon>
        <taxon>Liliopsida</taxon>
        <taxon>Poales</taxon>
        <taxon>Poaceae</taxon>
        <taxon>PACMAD clade</taxon>
        <taxon>Panicoideae</taxon>
        <taxon>Andropogonodae</taxon>
        <taxon>Andropogoneae</taxon>
        <taxon>Saccharinae</taxon>
        <taxon>Miscanthus</taxon>
    </lineage>
</organism>
<dbReference type="PROSITE" id="PS51375">
    <property type="entry name" value="PPR"/>
    <property type="match status" value="2"/>
</dbReference>
<evidence type="ECO:0000256" key="1">
    <source>
        <dbReference type="ARBA" id="ARBA00022737"/>
    </source>
</evidence>
<dbReference type="EMBL" id="CAJGYO010000001">
    <property type="protein sequence ID" value="CAD6204409.1"/>
    <property type="molecule type" value="Genomic_DNA"/>
</dbReference>
<dbReference type="PANTHER" id="PTHR47930">
    <property type="entry name" value="YALI0C12947P"/>
    <property type="match status" value="1"/>
</dbReference>
<evidence type="ECO:0000313" key="5">
    <source>
        <dbReference type="EMBL" id="CAD6204409.1"/>
    </source>
</evidence>
<dbReference type="Gene3D" id="1.25.40.10">
    <property type="entry name" value="Tetratricopeptide repeat domain"/>
    <property type="match status" value="1"/>
</dbReference>
<dbReference type="OrthoDB" id="778140at2759"/>
<feature type="compositionally biased region" description="Polar residues" evidence="4">
    <location>
        <begin position="161"/>
        <end position="171"/>
    </location>
</feature>
<comment type="caution">
    <text evidence="5">The sequence shown here is derived from an EMBL/GenBank/DDBJ whole genome shotgun (WGS) entry which is preliminary data.</text>
</comment>
<feature type="compositionally biased region" description="Basic and acidic residues" evidence="4">
    <location>
        <begin position="173"/>
        <end position="182"/>
    </location>
</feature>
<dbReference type="AlphaFoldDB" id="A0A811MGF9"/>
<reference evidence="5" key="1">
    <citation type="submission" date="2020-10" db="EMBL/GenBank/DDBJ databases">
        <authorList>
            <person name="Han B."/>
            <person name="Lu T."/>
            <person name="Zhao Q."/>
            <person name="Huang X."/>
            <person name="Zhao Y."/>
        </authorList>
    </citation>
    <scope>NUCLEOTIDE SEQUENCE</scope>
</reference>
<evidence type="ECO:0000256" key="3">
    <source>
        <dbReference type="PROSITE-ProRule" id="PRU00708"/>
    </source>
</evidence>
<feature type="region of interest" description="Disordered" evidence="4">
    <location>
        <begin position="1"/>
        <end position="50"/>
    </location>
</feature>